<reference evidence="4 6" key="1">
    <citation type="submission" date="2015-03" db="EMBL/GenBank/DDBJ databases">
        <authorList>
            <person name="Hassan Y.I."/>
            <person name="Lepp D."/>
            <person name="Zhou T."/>
        </authorList>
    </citation>
    <scope>NUCLEOTIDE SEQUENCE [LARGE SCALE GENOMIC DNA]</scope>
    <source>
        <strain evidence="4 6">DSM 17137</strain>
    </source>
</reference>
<dbReference type="STRING" id="1121477.SAMN02745223_02322"/>
<dbReference type="EMBL" id="FQVC01000006">
    <property type="protein sequence ID" value="SHF31440.1"/>
    <property type="molecule type" value="Genomic_DNA"/>
</dbReference>
<dbReference type="OrthoDB" id="9791339at2"/>
<dbReference type="SUPFAM" id="SSF53850">
    <property type="entry name" value="Periplasmic binding protein-like II"/>
    <property type="match status" value="1"/>
</dbReference>
<keyword evidence="6" id="KW-1185">Reference proteome</keyword>
<evidence type="ECO:0000313" key="7">
    <source>
        <dbReference type="Proteomes" id="UP000184533"/>
    </source>
</evidence>
<dbReference type="PANTHER" id="PTHR35936:SF17">
    <property type="entry name" value="ARGININE-BINDING EXTRACELLULAR PROTEIN ARTP"/>
    <property type="match status" value="1"/>
</dbReference>
<dbReference type="SMART" id="SM00062">
    <property type="entry name" value="PBPb"/>
    <property type="match status" value="1"/>
</dbReference>
<dbReference type="Gene3D" id="3.40.190.10">
    <property type="entry name" value="Periplasmic binding protein-like II"/>
    <property type="match status" value="2"/>
</dbReference>
<sequence length="275" mass="29876">MLKNFIKVLGLAAIAAPVFAAPAAADTIEDIRARGTLRIPAIVNEAPYFNKDPRSNEWSGLVIDMASDIAKVLDVELEIVESSWANAILDVQSGKVDMAFAATATAERSLAVMFSDPTYYNSFVIISADEDIAGKSWAELNSPDYTFAVDIGSSQDLITYKFLPDANILRFKTRDEAIVAATTGKADGMVNTLFNGLVMSKRTPSLGKVNVPTPTLSTPSSIALNYSSDERWKTFVSTWANYNRRIGNVQTMFLENLAPFGITASDLPTGYSFSE</sequence>
<dbReference type="Proteomes" id="UP000184533">
    <property type="component" value="Unassembled WGS sequence"/>
</dbReference>
<organism evidence="4 6">
    <name type="scientific">Devosia limi DSM 17137</name>
    <dbReference type="NCBI Taxonomy" id="1121477"/>
    <lineage>
        <taxon>Bacteria</taxon>
        <taxon>Pseudomonadati</taxon>
        <taxon>Pseudomonadota</taxon>
        <taxon>Alphaproteobacteria</taxon>
        <taxon>Hyphomicrobiales</taxon>
        <taxon>Devosiaceae</taxon>
        <taxon>Devosia</taxon>
    </lineage>
</organism>
<evidence type="ECO:0000256" key="1">
    <source>
        <dbReference type="ARBA" id="ARBA00022729"/>
    </source>
</evidence>
<feature type="chain" id="PRO_5015038220" evidence="2">
    <location>
        <begin position="21"/>
        <end position="275"/>
    </location>
</feature>
<evidence type="ECO:0000259" key="3">
    <source>
        <dbReference type="SMART" id="SM00062"/>
    </source>
</evidence>
<dbReference type="RefSeq" id="WP_046136592.1">
    <property type="nucleotide sequence ID" value="NZ_FQVC01000006.1"/>
</dbReference>
<accession>A0A0F5LB11</accession>
<feature type="signal peptide" evidence="2">
    <location>
        <begin position="1"/>
        <end position="20"/>
    </location>
</feature>
<dbReference type="PANTHER" id="PTHR35936">
    <property type="entry name" value="MEMBRANE-BOUND LYTIC MUREIN TRANSGLYCOSYLASE F"/>
    <property type="match status" value="1"/>
</dbReference>
<name>A0A0F5LB11_9HYPH</name>
<dbReference type="Pfam" id="PF00497">
    <property type="entry name" value="SBP_bac_3"/>
    <property type="match status" value="1"/>
</dbReference>
<protein>
    <submittedName>
        <fullName evidence="4">ABC transporter substrate-binding protein</fullName>
    </submittedName>
    <submittedName>
        <fullName evidence="5">Polar amino acid transport system substrate-binding protein</fullName>
    </submittedName>
</protein>
<keyword evidence="1 2" id="KW-0732">Signal</keyword>
<dbReference type="InterPro" id="IPR001638">
    <property type="entry name" value="Solute-binding_3/MltF_N"/>
</dbReference>
<gene>
    <name evidence="5" type="ORF">SAMN02745223_02322</name>
    <name evidence="4" type="ORF">VW29_17665</name>
</gene>
<evidence type="ECO:0000313" key="5">
    <source>
        <dbReference type="EMBL" id="SHF31440.1"/>
    </source>
</evidence>
<dbReference type="AlphaFoldDB" id="A0A0F5LB11"/>
<evidence type="ECO:0000313" key="6">
    <source>
        <dbReference type="Proteomes" id="UP000033608"/>
    </source>
</evidence>
<dbReference type="EMBL" id="LAJF01000112">
    <property type="protein sequence ID" value="KKB79389.1"/>
    <property type="molecule type" value="Genomic_DNA"/>
</dbReference>
<dbReference type="PATRIC" id="fig|1121477.3.peg.284"/>
<evidence type="ECO:0000313" key="4">
    <source>
        <dbReference type="EMBL" id="KKB79389.1"/>
    </source>
</evidence>
<feature type="domain" description="Solute-binding protein family 3/N-terminal" evidence="3">
    <location>
        <begin position="36"/>
        <end position="259"/>
    </location>
</feature>
<dbReference type="Proteomes" id="UP000033608">
    <property type="component" value="Unassembled WGS sequence"/>
</dbReference>
<proteinExistence type="predicted"/>
<reference evidence="5 7" key="2">
    <citation type="submission" date="2016-11" db="EMBL/GenBank/DDBJ databases">
        <authorList>
            <person name="Jaros S."/>
            <person name="Januszkiewicz K."/>
            <person name="Wedrychowicz H."/>
        </authorList>
    </citation>
    <scope>NUCLEOTIDE SEQUENCE [LARGE SCALE GENOMIC DNA]</scope>
    <source>
        <strain evidence="5 7">DSM 17137</strain>
    </source>
</reference>
<evidence type="ECO:0000256" key="2">
    <source>
        <dbReference type="SAM" id="SignalP"/>
    </source>
</evidence>